<protein>
    <submittedName>
        <fullName evidence="2">Uncharacterized protein</fullName>
    </submittedName>
</protein>
<feature type="compositionally biased region" description="Basic residues" evidence="1">
    <location>
        <begin position="356"/>
        <end position="367"/>
    </location>
</feature>
<feature type="compositionally biased region" description="Basic and acidic residues" evidence="1">
    <location>
        <begin position="443"/>
        <end position="453"/>
    </location>
</feature>
<organism evidence="2 3">
    <name type="scientific">Pseudoneurospora amorphoporcata</name>
    <dbReference type="NCBI Taxonomy" id="241081"/>
    <lineage>
        <taxon>Eukaryota</taxon>
        <taxon>Fungi</taxon>
        <taxon>Dikarya</taxon>
        <taxon>Ascomycota</taxon>
        <taxon>Pezizomycotina</taxon>
        <taxon>Sordariomycetes</taxon>
        <taxon>Sordariomycetidae</taxon>
        <taxon>Sordariales</taxon>
        <taxon>Sordariaceae</taxon>
        <taxon>Pseudoneurospora</taxon>
    </lineage>
</organism>
<keyword evidence="3" id="KW-1185">Reference proteome</keyword>
<reference evidence="2" key="2">
    <citation type="submission" date="2023-06" db="EMBL/GenBank/DDBJ databases">
        <authorList>
            <consortium name="Lawrence Berkeley National Laboratory"/>
            <person name="Mondo S.J."/>
            <person name="Hensen N."/>
            <person name="Bonometti L."/>
            <person name="Westerberg I."/>
            <person name="Brannstrom I.O."/>
            <person name="Guillou S."/>
            <person name="Cros-Aarteil S."/>
            <person name="Calhoun S."/>
            <person name="Haridas S."/>
            <person name="Kuo A."/>
            <person name="Pangilinan J."/>
            <person name="Riley R."/>
            <person name="Labutti K."/>
            <person name="Andreopoulos B."/>
            <person name="Lipzen A."/>
            <person name="Chen C."/>
            <person name="Yanf M."/>
            <person name="Daum C."/>
            <person name="Ng V."/>
            <person name="Clum A."/>
            <person name="Steindorff A."/>
            <person name="Ohm R."/>
            <person name="Martin F."/>
            <person name="Silar P."/>
            <person name="Natvig D."/>
            <person name="Lalanne C."/>
            <person name="Gautier V."/>
            <person name="Ament-Velasquez S.L."/>
            <person name="Kruys A."/>
            <person name="Hutchinson M.I."/>
            <person name="Powell A.J."/>
            <person name="Barry K."/>
            <person name="Miller A.N."/>
            <person name="Grigoriev I.V."/>
            <person name="Debuchy R."/>
            <person name="Gladieux P."/>
            <person name="Thoren M.H."/>
            <person name="Johannesson H."/>
        </authorList>
    </citation>
    <scope>NUCLEOTIDE SEQUENCE</scope>
    <source>
        <strain evidence="2">CBS 626.80</strain>
    </source>
</reference>
<feature type="compositionally biased region" description="Basic and acidic residues" evidence="1">
    <location>
        <begin position="629"/>
        <end position="644"/>
    </location>
</feature>
<dbReference type="AlphaFoldDB" id="A0AAN6SK81"/>
<feature type="compositionally biased region" description="Basic and acidic residues" evidence="1">
    <location>
        <begin position="50"/>
        <end position="66"/>
    </location>
</feature>
<gene>
    <name evidence="2" type="ORF">QBC32DRAFT_138002</name>
</gene>
<accession>A0AAN6SK81</accession>
<evidence type="ECO:0000256" key="1">
    <source>
        <dbReference type="SAM" id="MobiDB-lite"/>
    </source>
</evidence>
<name>A0AAN6SK81_9PEZI</name>
<dbReference type="EMBL" id="MU859066">
    <property type="protein sequence ID" value="KAK3956434.1"/>
    <property type="molecule type" value="Genomic_DNA"/>
</dbReference>
<feature type="region of interest" description="Disordered" evidence="1">
    <location>
        <begin position="231"/>
        <end position="270"/>
    </location>
</feature>
<feature type="region of interest" description="Disordered" evidence="1">
    <location>
        <begin position="1"/>
        <end position="117"/>
    </location>
</feature>
<feature type="compositionally biased region" description="Basic and acidic residues" evidence="1">
    <location>
        <begin position="74"/>
        <end position="112"/>
    </location>
</feature>
<reference evidence="2" key="1">
    <citation type="journal article" date="2023" name="Mol. Phylogenet. Evol.">
        <title>Genome-scale phylogeny and comparative genomics of the fungal order Sordariales.</title>
        <authorList>
            <person name="Hensen N."/>
            <person name="Bonometti L."/>
            <person name="Westerberg I."/>
            <person name="Brannstrom I.O."/>
            <person name="Guillou S."/>
            <person name="Cros-Aarteil S."/>
            <person name="Calhoun S."/>
            <person name="Haridas S."/>
            <person name="Kuo A."/>
            <person name="Mondo S."/>
            <person name="Pangilinan J."/>
            <person name="Riley R."/>
            <person name="LaButti K."/>
            <person name="Andreopoulos B."/>
            <person name="Lipzen A."/>
            <person name="Chen C."/>
            <person name="Yan M."/>
            <person name="Daum C."/>
            <person name="Ng V."/>
            <person name="Clum A."/>
            <person name="Steindorff A."/>
            <person name="Ohm R.A."/>
            <person name="Martin F."/>
            <person name="Silar P."/>
            <person name="Natvig D.O."/>
            <person name="Lalanne C."/>
            <person name="Gautier V."/>
            <person name="Ament-Velasquez S.L."/>
            <person name="Kruys A."/>
            <person name="Hutchinson M.I."/>
            <person name="Powell A.J."/>
            <person name="Barry K."/>
            <person name="Miller A.N."/>
            <person name="Grigoriev I.V."/>
            <person name="Debuchy R."/>
            <person name="Gladieux P."/>
            <person name="Hiltunen Thoren M."/>
            <person name="Johannesson H."/>
        </authorList>
    </citation>
    <scope>NUCLEOTIDE SEQUENCE</scope>
    <source>
        <strain evidence="2">CBS 626.80</strain>
    </source>
</reference>
<feature type="compositionally biased region" description="Basic and acidic residues" evidence="1">
    <location>
        <begin position="238"/>
        <end position="247"/>
    </location>
</feature>
<feature type="region of interest" description="Disordered" evidence="1">
    <location>
        <begin position="622"/>
        <end position="688"/>
    </location>
</feature>
<evidence type="ECO:0000313" key="2">
    <source>
        <dbReference type="EMBL" id="KAK3956434.1"/>
    </source>
</evidence>
<feature type="compositionally biased region" description="Basic and acidic residues" evidence="1">
    <location>
        <begin position="1"/>
        <end position="34"/>
    </location>
</feature>
<feature type="region of interest" description="Disordered" evidence="1">
    <location>
        <begin position="346"/>
        <end position="374"/>
    </location>
</feature>
<evidence type="ECO:0000313" key="3">
    <source>
        <dbReference type="Proteomes" id="UP001303222"/>
    </source>
</evidence>
<feature type="compositionally biased region" description="Basic residues" evidence="1">
    <location>
        <begin position="248"/>
        <end position="260"/>
    </location>
</feature>
<dbReference type="Proteomes" id="UP001303222">
    <property type="component" value="Unassembled WGS sequence"/>
</dbReference>
<feature type="region of interest" description="Disordered" evidence="1">
    <location>
        <begin position="388"/>
        <end position="515"/>
    </location>
</feature>
<proteinExistence type="predicted"/>
<sequence length="688" mass="75954">MASYDPYDHPPRERSRSTRRYYREERRGDDRDPRYTGGAADQYLNVNHDLIPRPREDSVEEIRRDFPPPGYSTRDMRRARSAEPGYYDDHDDHRARSGRDYDYDYDQREEKKKSRLGNKEQLIAALAGAAIAIGGKELYDRKEAKDHGSDVHRNVLASAAIGAAGAFVGYQGADFYTRHKEKKAPLVLRGRDGRLEYRDDDEVSAKDNKGHKNFLESALAAAGIGSTLKALAGGSSSSRDDRSDTRSVRSRRSSRSRSRSRGGDPAKKIQKAAMASLIAGATEAFRVSKEPGGWKGEKAKRILTAAAGAATVDAAMKGDKAGSKLGLAEAVIGGLLGNRVLNGSKKNIEEDEKTGRSRSRSRARSGSKGHGGLAAIATAGLGTYAVNKLSSRSRSRRRSTDSYDSRDGLRDRRHRSRSRSVVDSARKGLAKLGLGNGPDDDERDRHDRRHYDDYADSSRSGHRHRDYSDDERSRSGRSRSRSRGGGTVARRRDGSVSSSDLGDSDEDRKRTKKMRGKQIITTGLAAVATIHAAHNIYQSVEKHSVRKKAVSEGKLSPKDAKKLKQRAVLQDAASVGIAALGIKGAISEMKEAREVMHETREWKRKKEERHRRRLERLRAMANQANDLDGDGRGDIVDFGRRRADNWSSSAPPKATRVEDGPHYTDGNPYGASMPRTPSPPSGNSPGRR</sequence>
<comment type="caution">
    <text evidence="2">The sequence shown here is derived from an EMBL/GenBank/DDBJ whole genome shotgun (WGS) entry which is preliminary data.</text>
</comment>
<feature type="compositionally biased region" description="Basic and acidic residues" evidence="1">
    <location>
        <begin position="398"/>
        <end position="410"/>
    </location>
</feature>